<protein>
    <submittedName>
        <fullName evidence="2">Glycosyltransferase</fullName>
    </submittedName>
</protein>
<feature type="domain" description="Glycosyltransferase 2-like" evidence="1">
    <location>
        <begin position="4"/>
        <end position="100"/>
    </location>
</feature>
<evidence type="ECO:0000313" key="3">
    <source>
        <dbReference type="Proteomes" id="UP000284379"/>
    </source>
</evidence>
<dbReference type="Gene3D" id="3.90.550.10">
    <property type="entry name" value="Spore Coat Polysaccharide Biosynthesis Protein SpsA, Chain A"/>
    <property type="match status" value="1"/>
</dbReference>
<dbReference type="InterPro" id="IPR001173">
    <property type="entry name" value="Glyco_trans_2-like"/>
</dbReference>
<sequence length="243" mass="27852">MKISIVTVVYNDVCGIRETINSVLEQSYDNIEFIVVDGGSTDGTIQVIEEYFNQIAYFISEPDRGVYDAMNKGANVATGEWIIYMNSGDCFFEKDVLAKIFVNSSKLLLNVDAIFSDMVCSENSRVIKARGLLKIWIGNPCSHQSFFVKTHLMKERPFDLKYVVSADYDFIYNLYYNKCSFLYLKDIVIAKCISSVGLSKTHSPYIILRDSFLITKKYANNYHILCKFIYCVSAYILAKIRKF</sequence>
<dbReference type="CDD" id="cd06433">
    <property type="entry name" value="GT_2_WfgS_like"/>
    <property type="match status" value="1"/>
</dbReference>
<dbReference type="InterPro" id="IPR029044">
    <property type="entry name" value="Nucleotide-diphossugar_trans"/>
</dbReference>
<dbReference type="PANTHER" id="PTHR43685:SF2">
    <property type="entry name" value="GLYCOSYLTRANSFERASE 2-LIKE DOMAIN-CONTAINING PROTEIN"/>
    <property type="match status" value="1"/>
</dbReference>
<organism evidence="2 3">
    <name type="scientific">Bacteroides nordii</name>
    <dbReference type="NCBI Taxonomy" id="291645"/>
    <lineage>
        <taxon>Bacteria</taxon>
        <taxon>Pseudomonadati</taxon>
        <taxon>Bacteroidota</taxon>
        <taxon>Bacteroidia</taxon>
        <taxon>Bacteroidales</taxon>
        <taxon>Bacteroidaceae</taxon>
        <taxon>Bacteroides</taxon>
    </lineage>
</organism>
<evidence type="ECO:0000313" key="2">
    <source>
        <dbReference type="EMBL" id="RHB34718.1"/>
    </source>
</evidence>
<dbReference type="Pfam" id="PF00535">
    <property type="entry name" value="Glycos_transf_2"/>
    <property type="match status" value="1"/>
</dbReference>
<proteinExistence type="predicted"/>
<dbReference type="SUPFAM" id="SSF53448">
    <property type="entry name" value="Nucleotide-diphospho-sugar transferases"/>
    <property type="match status" value="1"/>
</dbReference>
<evidence type="ECO:0000259" key="1">
    <source>
        <dbReference type="Pfam" id="PF00535"/>
    </source>
</evidence>
<name>A0A413VM63_9BACE</name>
<accession>A0A413VM63</accession>
<dbReference type="InterPro" id="IPR050834">
    <property type="entry name" value="Glycosyltransf_2"/>
</dbReference>
<gene>
    <name evidence="2" type="ORF">DW888_12220</name>
</gene>
<comment type="caution">
    <text evidence="2">The sequence shown here is derived from an EMBL/GenBank/DDBJ whole genome shotgun (WGS) entry which is preliminary data.</text>
</comment>
<dbReference type="GO" id="GO:0016740">
    <property type="term" value="F:transferase activity"/>
    <property type="evidence" value="ECO:0007669"/>
    <property type="project" value="UniProtKB-KW"/>
</dbReference>
<dbReference type="RefSeq" id="WP_122201647.1">
    <property type="nucleotide sequence ID" value="NZ_CABJFV010000008.1"/>
</dbReference>
<dbReference type="AlphaFoldDB" id="A0A413VM63"/>
<reference evidence="2 3" key="1">
    <citation type="submission" date="2018-08" db="EMBL/GenBank/DDBJ databases">
        <title>A genome reference for cultivated species of the human gut microbiota.</title>
        <authorList>
            <person name="Zou Y."/>
            <person name="Xue W."/>
            <person name="Luo G."/>
        </authorList>
    </citation>
    <scope>NUCLEOTIDE SEQUENCE [LARGE SCALE GENOMIC DNA]</scope>
    <source>
        <strain evidence="2 3">AM40-30BH</strain>
    </source>
</reference>
<dbReference type="PANTHER" id="PTHR43685">
    <property type="entry name" value="GLYCOSYLTRANSFERASE"/>
    <property type="match status" value="1"/>
</dbReference>
<keyword evidence="2" id="KW-0808">Transferase</keyword>
<dbReference type="Proteomes" id="UP000284379">
    <property type="component" value="Unassembled WGS sequence"/>
</dbReference>
<dbReference type="EMBL" id="QSGO01000008">
    <property type="protein sequence ID" value="RHB34718.1"/>
    <property type="molecule type" value="Genomic_DNA"/>
</dbReference>